<dbReference type="Pfam" id="PF13186">
    <property type="entry name" value="SPASM"/>
    <property type="match status" value="1"/>
</dbReference>
<keyword evidence="5" id="KW-0408">Iron</keyword>
<feature type="domain" description="Radical SAM core" evidence="7">
    <location>
        <begin position="128"/>
        <end position="341"/>
    </location>
</feature>
<dbReference type="InterPro" id="IPR006638">
    <property type="entry name" value="Elp3/MiaA/NifB-like_rSAM"/>
</dbReference>
<dbReference type="PROSITE" id="PS51918">
    <property type="entry name" value="RADICAL_SAM"/>
    <property type="match status" value="1"/>
</dbReference>
<evidence type="ECO:0000259" key="7">
    <source>
        <dbReference type="PROSITE" id="PS51918"/>
    </source>
</evidence>
<gene>
    <name evidence="8" type="ORF">dsat_2474</name>
</gene>
<dbReference type="PANTHER" id="PTHR11228:SF7">
    <property type="entry name" value="PQQA PEPTIDE CYCLASE"/>
    <property type="match status" value="1"/>
</dbReference>
<dbReference type="PATRIC" id="fig|1121439.3.peg.871"/>
<dbReference type="InterPro" id="IPR058240">
    <property type="entry name" value="rSAM_sf"/>
</dbReference>
<dbReference type="GO" id="GO:0051536">
    <property type="term" value="F:iron-sulfur cluster binding"/>
    <property type="evidence" value="ECO:0007669"/>
    <property type="project" value="UniProtKB-KW"/>
</dbReference>
<name>S7TEJ6_9BACT</name>
<keyword evidence="6" id="KW-0411">Iron-sulfur</keyword>
<dbReference type="OrthoDB" id="9782387at2"/>
<evidence type="ECO:0000313" key="9">
    <source>
        <dbReference type="Proteomes" id="UP000014975"/>
    </source>
</evidence>
<evidence type="ECO:0000256" key="1">
    <source>
        <dbReference type="ARBA" id="ARBA00001966"/>
    </source>
</evidence>
<accession>S7TEJ6</accession>
<dbReference type="InterPro" id="IPR034391">
    <property type="entry name" value="AdoMet-like_SPASM_containing"/>
</dbReference>
<evidence type="ECO:0000256" key="6">
    <source>
        <dbReference type="ARBA" id="ARBA00023014"/>
    </source>
</evidence>
<keyword evidence="9" id="KW-1185">Reference proteome</keyword>
<protein>
    <submittedName>
        <fullName evidence="8">Radical SAM domain protein</fullName>
    </submittedName>
</protein>
<dbReference type="GO" id="GO:0006783">
    <property type="term" value="P:heme biosynthetic process"/>
    <property type="evidence" value="ECO:0007669"/>
    <property type="project" value="TreeGrafter"/>
</dbReference>
<dbReference type="SFLD" id="SFLDG01386">
    <property type="entry name" value="main_SPASM_domain-containing"/>
    <property type="match status" value="1"/>
</dbReference>
<dbReference type="InterPro" id="IPR007197">
    <property type="entry name" value="rSAM"/>
</dbReference>
<dbReference type="SMART" id="SM00729">
    <property type="entry name" value="Elp3"/>
    <property type="match status" value="1"/>
</dbReference>
<keyword evidence="2" id="KW-0004">4Fe-4S</keyword>
<reference evidence="8 9" key="1">
    <citation type="journal article" date="2013" name="Genome Announc.">
        <title>Draft genome sequences for three mercury-methylating, sulfate-reducing bacteria.</title>
        <authorList>
            <person name="Brown S.D."/>
            <person name="Hurt R.A.Jr."/>
            <person name="Gilmour C.C."/>
            <person name="Elias D.A."/>
        </authorList>
    </citation>
    <scope>NUCLEOTIDE SEQUENCE [LARGE SCALE GENOMIC DNA]</scope>
    <source>
        <strain evidence="8 9">DSM 16529</strain>
    </source>
</reference>
<dbReference type="SFLD" id="SFLDS00029">
    <property type="entry name" value="Radical_SAM"/>
    <property type="match status" value="1"/>
</dbReference>
<dbReference type="Proteomes" id="UP000014975">
    <property type="component" value="Unassembled WGS sequence"/>
</dbReference>
<evidence type="ECO:0000256" key="4">
    <source>
        <dbReference type="ARBA" id="ARBA00022723"/>
    </source>
</evidence>
<keyword evidence="3" id="KW-0949">S-adenosyl-L-methionine</keyword>
<dbReference type="PANTHER" id="PTHR11228">
    <property type="entry name" value="RADICAL SAM DOMAIN PROTEIN"/>
    <property type="match status" value="1"/>
</dbReference>
<organism evidence="8 9">
    <name type="scientific">Alkalidesulfovibrio alkalitolerans DSM 16529</name>
    <dbReference type="NCBI Taxonomy" id="1121439"/>
    <lineage>
        <taxon>Bacteria</taxon>
        <taxon>Pseudomonadati</taxon>
        <taxon>Thermodesulfobacteriota</taxon>
        <taxon>Desulfovibrionia</taxon>
        <taxon>Desulfovibrionales</taxon>
        <taxon>Desulfovibrionaceae</taxon>
        <taxon>Alkalidesulfovibrio</taxon>
    </lineage>
</organism>
<dbReference type="AlphaFoldDB" id="S7TEJ6"/>
<dbReference type="STRING" id="1121439.dsat_2474"/>
<dbReference type="RefSeq" id="WP_020886360.1">
    <property type="nucleotide sequence ID" value="NZ_ATHI01000005.1"/>
</dbReference>
<dbReference type="Gene3D" id="3.20.20.70">
    <property type="entry name" value="Aldolase class I"/>
    <property type="match status" value="1"/>
</dbReference>
<keyword evidence="4" id="KW-0479">Metal-binding</keyword>
<comment type="cofactor">
    <cofactor evidence="1">
        <name>[4Fe-4S] cluster</name>
        <dbReference type="ChEBI" id="CHEBI:49883"/>
    </cofactor>
</comment>
<dbReference type="GO" id="GO:0003824">
    <property type="term" value="F:catalytic activity"/>
    <property type="evidence" value="ECO:0007669"/>
    <property type="project" value="InterPro"/>
</dbReference>
<dbReference type="EMBL" id="ATHI01000005">
    <property type="protein sequence ID" value="EPR35111.1"/>
    <property type="molecule type" value="Genomic_DNA"/>
</dbReference>
<dbReference type="InterPro" id="IPR013785">
    <property type="entry name" value="Aldolase_TIM"/>
</dbReference>
<proteinExistence type="predicted"/>
<comment type="caution">
    <text evidence="8">The sequence shown here is derived from an EMBL/GenBank/DDBJ whole genome shotgun (WGS) entry which is preliminary data.</text>
</comment>
<dbReference type="InterPro" id="IPR023885">
    <property type="entry name" value="4Fe4S-binding_SPASM_dom"/>
</dbReference>
<dbReference type="eggNOG" id="COG0535">
    <property type="taxonomic scope" value="Bacteria"/>
</dbReference>
<dbReference type="SUPFAM" id="SSF102114">
    <property type="entry name" value="Radical SAM enzymes"/>
    <property type="match status" value="1"/>
</dbReference>
<evidence type="ECO:0000256" key="3">
    <source>
        <dbReference type="ARBA" id="ARBA00022691"/>
    </source>
</evidence>
<dbReference type="GO" id="GO:0046872">
    <property type="term" value="F:metal ion binding"/>
    <property type="evidence" value="ECO:0007669"/>
    <property type="project" value="UniProtKB-KW"/>
</dbReference>
<dbReference type="Pfam" id="PF04055">
    <property type="entry name" value="Radical_SAM"/>
    <property type="match status" value="1"/>
</dbReference>
<evidence type="ECO:0000313" key="8">
    <source>
        <dbReference type="EMBL" id="EPR35111.1"/>
    </source>
</evidence>
<evidence type="ECO:0000256" key="2">
    <source>
        <dbReference type="ARBA" id="ARBA00022485"/>
    </source>
</evidence>
<dbReference type="InterPro" id="IPR050377">
    <property type="entry name" value="Radical_SAM_PqqE_MftC-like"/>
</dbReference>
<dbReference type="SFLD" id="SFLDG01387">
    <property type="entry name" value="BtrN-like_SPASM_domain_contain"/>
    <property type="match status" value="1"/>
</dbReference>
<evidence type="ECO:0000256" key="5">
    <source>
        <dbReference type="ARBA" id="ARBA00023004"/>
    </source>
</evidence>
<dbReference type="CDD" id="cd21109">
    <property type="entry name" value="SPASM"/>
    <property type="match status" value="1"/>
</dbReference>
<dbReference type="SFLD" id="SFLDG01067">
    <property type="entry name" value="SPASM/twitch_domain_containing"/>
    <property type="match status" value="1"/>
</dbReference>
<sequence length="441" mass="48544">MFPFSHEQFLPCTLQELIEVRERLPFADVHAPLHLTDDMDAYELHSGFLVEGSQGVFCVSSLRLLREASSGKSAHEIARSPDDLTELEHLHRYGVIRTGNGGSGKLITHEAGNEFSRLYENRNLTWFSYIPQKIEMDITTKCNLRCIHCSREASPEARQGSMTLEDYIRIIEQAAEIGVPNLTVMGGEPTTHPEFIELALIARVAGVKSLSTSTNGWLVDAALAHKMARLFGSVQVSLHGAKSATHDAIVGRKGAFERAVRALSLLRDEGVASLNISFSVMRQNATEISAMVELAKDLGITELRFLVLTPEGRALNLSTWGEDEKREIADQLGGLRVAFGNCVDISAGGFPPYDGISKTAAFYGCPAGRNLLYIDAQGRAKPCHCTGIDLGDVRESPLLDLWHSKPMQSLRSRLDCCEYSQVCAGGCLGNEEWLQKFFHHA</sequence>
<dbReference type="CDD" id="cd01335">
    <property type="entry name" value="Radical_SAM"/>
    <property type="match status" value="1"/>
</dbReference>